<reference evidence="1 2" key="1">
    <citation type="submission" date="2016-10" db="EMBL/GenBank/DDBJ databases">
        <authorList>
            <person name="de Groot N.N."/>
        </authorList>
    </citation>
    <scope>NUCLEOTIDE SEQUENCE [LARGE SCALE GENOMIC DNA]</scope>
    <source>
        <strain evidence="1 2">DSM 22558</strain>
    </source>
</reference>
<evidence type="ECO:0000313" key="1">
    <source>
        <dbReference type="EMBL" id="SES21585.1"/>
    </source>
</evidence>
<proteinExistence type="predicted"/>
<name>A0A1H9VIP4_9GAMM</name>
<gene>
    <name evidence="1" type="ORF">SAMN05216589_2755</name>
</gene>
<dbReference type="Proteomes" id="UP000186904">
    <property type="component" value="Unassembled WGS sequence"/>
</dbReference>
<evidence type="ECO:0000313" key="2">
    <source>
        <dbReference type="Proteomes" id="UP000186904"/>
    </source>
</evidence>
<accession>A0A1H9VIP4</accession>
<feature type="non-terminal residue" evidence="1">
    <location>
        <position position="32"/>
    </location>
</feature>
<organism evidence="1 2">
    <name type="scientific">Halopseudomonas bauzanensis</name>
    <dbReference type="NCBI Taxonomy" id="653930"/>
    <lineage>
        <taxon>Bacteria</taxon>
        <taxon>Pseudomonadati</taxon>
        <taxon>Pseudomonadota</taxon>
        <taxon>Gammaproteobacteria</taxon>
        <taxon>Pseudomonadales</taxon>
        <taxon>Pseudomonadaceae</taxon>
        <taxon>Halopseudomonas</taxon>
    </lineage>
</organism>
<dbReference type="AlphaFoldDB" id="A0A1H9VIP4"/>
<sequence length="32" mass="3763">MHAAKARQPELRSARAKQDELLSDKIQRVWDD</sequence>
<dbReference type="EMBL" id="FOGN01000005">
    <property type="protein sequence ID" value="SES21585.1"/>
    <property type="molecule type" value="Genomic_DNA"/>
</dbReference>
<protein>
    <submittedName>
        <fullName evidence="1">Uncharacterized protein</fullName>
    </submittedName>
</protein>